<sequence length="27" mass="3132">MRVHGTSEKRGEGEKQERTGLSREFLL</sequence>
<organism evidence="2 3">
    <name type="scientific">Salix purpurea</name>
    <name type="common">Purple osier willow</name>
    <dbReference type="NCBI Taxonomy" id="77065"/>
    <lineage>
        <taxon>Eukaryota</taxon>
        <taxon>Viridiplantae</taxon>
        <taxon>Streptophyta</taxon>
        <taxon>Embryophyta</taxon>
        <taxon>Tracheophyta</taxon>
        <taxon>Spermatophyta</taxon>
        <taxon>Magnoliopsida</taxon>
        <taxon>eudicotyledons</taxon>
        <taxon>Gunneridae</taxon>
        <taxon>Pentapetalae</taxon>
        <taxon>rosids</taxon>
        <taxon>fabids</taxon>
        <taxon>Malpighiales</taxon>
        <taxon>Salicaceae</taxon>
        <taxon>Saliceae</taxon>
        <taxon>Salix</taxon>
    </lineage>
</organism>
<evidence type="ECO:0000313" key="2">
    <source>
        <dbReference type="EMBL" id="KAJ6719554.1"/>
    </source>
</evidence>
<reference evidence="2" key="1">
    <citation type="submission" date="2022-11" db="EMBL/GenBank/DDBJ databases">
        <authorList>
            <person name="Hyden B.L."/>
            <person name="Feng K."/>
            <person name="Yates T."/>
            <person name="Jawdy S."/>
            <person name="Smart L.B."/>
            <person name="Muchero W."/>
        </authorList>
    </citation>
    <scope>NUCLEOTIDE SEQUENCE</scope>
    <source>
        <tissue evidence="2">Shoot tip</tissue>
    </source>
</reference>
<dbReference type="Proteomes" id="UP001151532">
    <property type="component" value="Chromosome 10"/>
</dbReference>
<keyword evidence="3" id="KW-1185">Reference proteome</keyword>
<name>A0A9Q0TXF1_SALPP</name>
<comment type="caution">
    <text evidence="2">The sequence shown here is derived from an EMBL/GenBank/DDBJ whole genome shotgun (WGS) entry which is preliminary data.</text>
</comment>
<dbReference type="EMBL" id="JAPFFK010000014">
    <property type="protein sequence ID" value="KAJ6719554.1"/>
    <property type="molecule type" value="Genomic_DNA"/>
</dbReference>
<dbReference type="AlphaFoldDB" id="A0A9Q0TXF1"/>
<proteinExistence type="predicted"/>
<evidence type="ECO:0000256" key="1">
    <source>
        <dbReference type="SAM" id="MobiDB-lite"/>
    </source>
</evidence>
<reference evidence="2" key="2">
    <citation type="journal article" date="2023" name="Int. J. Mol. Sci.">
        <title>De Novo Assembly and Annotation of 11 Diverse Shrub Willow (Salix) Genomes Reveals Novel Gene Organization in Sex-Linked Regions.</title>
        <authorList>
            <person name="Hyden B."/>
            <person name="Feng K."/>
            <person name="Yates T.B."/>
            <person name="Jawdy S."/>
            <person name="Cereghino C."/>
            <person name="Smart L.B."/>
            <person name="Muchero W."/>
        </authorList>
    </citation>
    <scope>NUCLEOTIDE SEQUENCE</scope>
    <source>
        <tissue evidence="2">Shoot tip</tissue>
    </source>
</reference>
<evidence type="ECO:0000313" key="3">
    <source>
        <dbReference type="Proteomes" id="UP001151532"/>
    </source>
</evidence>
<accession>A0A9Q0TXF1</accession>
<feature type="region of interest" description="Disordered" evidence="1">
    <location>
        <begin position="1"/>
        <end position="27"/>
    </location>
</feature>
<gene>
    <name evidence="2" type="ORF">OIU79_007246</name>
</gene>
<protein>
    <submittedName>
        <fullName evidence="2">Uncharacterized protein</fullName>
    </submittedName>
</protein>